<protein>
    <submittedName>
        <fullName evidence="1">Uncharacterized protein</fullName>
    </submittedName>
</protein>
<dbReference type="AlphaFoldDB" id="A0A2P2QLE9"/>
<dbReference type="EMBL" id="GGEC01087329">
    <property type="protein sequence ID" value="MBX67813.1"/>
    <property type="molecule type" value="Transcribed_RNA"/>
</dbReference>
<accession>A0A2P2QLE9</accession>
<organism evidence="1">
    <name type="scientific">Rhizophora mucronata</name>
    <name type="common">Asiatic mangrove</name>
    <dbReference type="NCBI Taxonomy" id="61149"/>
    <lineage>
        <taxon>Eukaryota</taxon>
        <taxon>Viridiplantae</taxon>
        <taxon>Streptophyta</taxon>
        <taxon>Embryophyta</taxon>
        <taxon>Tracheophyta</taxon>
        <taxon>Spermatophyta</taxon>
        <taxon>Magnoliopsida</taxon>
        <taxon>eudicotyledons</taxon>
        <taxon>Gunneridae</taxon>
        <taxon>Pentapetalae</taxon>
        <taxon>rosids</taxon>
        <taxon>fabids</taxon>
        <taxon>Malpighiales</taxon>
        <taxon>Rhizophoraceae</taxon>
        <taxon>Rhizophora</taxon>
    </lineage>
</organism>
<sequence>MKKHKNVSPCLPISLLSHSKHNSQVNSRTEIWL</sequence>
<evidence type="ECO:0000313" key="1">
    <source>
        <dbReference type="EMBL" id="MBX67813.1"/>
    </source>
</evidence>
<proteinExistence type="predicted"/>
<name>A0A2P2QLE9_RHIMU</name>
<reference evidence="1" key="1">
    <citation type="submission" date="2018-02" db="EMBL/GenBank/DDBJ databases">
        <title>Rhizophora mucronata_Transcriptome.</title>
        <authorList>
            <person name="Meera S.P."/>
            <person name="Sreeshan A."/>
            <person name="Augustine A."/>
        </authorList>
    </citation>
    <scope>NUCLEOTIDE SEQUENCE</scope>
    <source>
        <tissue evidence="1">Leaf</tissue>
    </source>
</reference>